<accession>A0ABS9X2D5</accession>
<evidence type="ECO:0000313" key="7">
    <source>
        <dbReference type="EMBL" id="MCI2284389.1"/>
    </source>
</evidence>
<evidence type="ECO:0000256" key="2">
    <source>
        <dbReference type="ARBA" id="ARBA00022692"/>
    </source>
</evidence>
<dbReference type="EMBL" id="JAKKSL010000002">
    <property type="protein sequence ID" value="MCI2284389.1"/>
    <property type="molecule type" value="Genomic_DNA"/>
</dbReference>
<keyword evidence="2 5" id="KW-0812">Transmembrane</keyword>
<dbReference type="RefSeq" id="WP_242286825.1">
    <property type="nucleotide sequence ID" value="NZ_JAKKSL010000002.1"/>
</dbReference>
<name>A0ABS9X2D5_9GAMM</name>
<evidence type="ECO:0000259" key="6">
    <source>
        <dbReference type="Pfam" id="PF06305"/>
    </source>
</evidence>
<sequence>MRLYFTLLLVLLLLAIAFVFGSQNEQIISLNYMIARVELSIAAAVSLFTAIGFLLGLLATIIWRLVRKGKKSLAKKRSTEA</sequence>
<keyword evidence="4 5" id="KW-0472">Membrane</keyword>
<protein>
    <submittedName>
        <fullName evidence="7">LapA family protein</fullName>
    </submittedName>
</protein>
<gene>
    <name evidence="7" type="ORF">L3081_14615</name>
</gene>
<evidence type="ECO:0000256" key="4">
    <source>
        <dbReference type="ARBA" id="ARBA00023136"/>
    </source>
</evidence>
<evidence type="ECO:0000256" key="1">
    <source>
        <dbReference type="ARBA" id="ARBA00022475"/>
    </source>
</evidence>
<evidence type="ECO:0000313" key="8">
    <source>
        <dbReference type="Proteomes" id="UP001139646"/>
    </source>
</evidence>
<dbReference type="Proteomes" id="UP001139646">
    <property type="component" value="Unassembled WGS sequence"/>
</dbReference>
<feature type="domain" description="Lipopolysaccharide assembly protein A" evidence="6">
    <location>
        <begin position="23"/>
        <end position="77"/>
    </location>
</feature>
<keyword evidence="3 5" id="KW-1133">Transmembrane helix</keyword>
<reference evidence="7" key="1">
    <citation type="submission" date="2022-01" db="EMBL/GenBank/DDBJ databases">
        <title>Colwellia maritima, isolated from seawater.</title>
        <authorList>
            <person name="Kristyanto S."/>
            <person name="Jung J."/>
            <person name="Jeon C.O."/>
        </authorList>
    </citation>
    <scope>NUCLEOTIDE SEQUENCE</scope>
    <source>
        <strain evidence="7">MSW7</strain>
    </source>
</reference>
<comment type="caution">
    <text evidence="7">The sequence shown here is derived from an EMBL/GenBank/DDBJ whole genome shotgun (WGS) entry which is preliminary data.</text>
</comment>
<keyword evidence="8" id="KW-1185">Reference proteome</keyword>
<evidence type="ECO:0000256" key="5">
    <source>
        <dbReference type="SAM" id="Phobius"/>
    </source>
</evidence>
<keyword evidence="1" id="KW-1003">Cell membrane</keyword>
<organism evidence="7 8">
    <name type="scientific">Colwellia maritima</name>
    <dbReference type="NCBI Taxonomy" id="2912588"/>
    <lineage>
        <taxon>Bacteria</taxon>
        <taxon>Pseudomonadati</taxon>
        <taxon>Pseudomonadota</taxon>
        <taxon>Gammaproteobacteria</taxon>
        <taxon>Alteromonadales</taxon>
        <taxon>Colwelliaceae</taxon>
        <taxon>Colwellia</taxon>
    </lineage>
</organism>
<dbReference type="Pfam" id="PF06305">
    <property type="entry name" value="LapA_dom"/>
    <property type="match status" value="1"/>
</dbReference>
<evidence type="ECO:0000256" key="3">
    <source>
        <dbReference type="ARBA" id="ARBA00022989"/>
    </source>
</evidence>
<proteinExistence type="predicted"/>
<dbReference type="InterPro" id="IPR010445">
    <property type="entry name" value="LapA_dom"/>
</dbReference>
<feature type="transmembrane region" description="Helical" evidence="5">
    <location>
        <begin position="45"/>
        <end position="66"/>
    </location>
</feature>